<keyword evidence="2" id="KW-0547">Nucleotide-binding</keyword>
<evidence type="ECO:0000256" key="3">
    <source>
        <dbReference type="ARBA" id="ARBA00022777"/>
    </source>
</evidence>
<protein>
    <submittedName>
        <fullName evidence="5">P-loop containing nucleoside triphosphate hydrolase protein</fullName>
    </submittedName>
</protein>
<dbReference type="PANTHER" id="PTHR23359">
    <property type="entry name" value="NUCLEOTIDE KINASE"/>
    <property type="match status" value="1"/>
</dbReference>
<keyword evidence="6" id="KW-1185">Reference proteome</keyword>
<accession>A0A6A6U3S1</accession>
<keyword evidence="3" id="KW-0418">Kinase</keyword>
<reference evidence="5" key="1">
    <citation type="journal article" date="2020" name="Stud. Mycol.">
        <title>101 Dothideomycetes genomes: a test case for predicting lifestyles and emergence of pathogens.</title>
        <authorList>
            <person name="Haridas S."/>
            <person name="Albert R."/>
            <person name="Binder M."/>
            <person name="Bloem J."/>
            <person name="Labutti K."/>
            <person name="Salamov A."/>
            <person name="Andreopoulos B."/>
            <person name="Baker S."/>
            <person name="Barry K."/>
            <person name="Bills G."/>
            <person name="Bluhm B."/>
            <person name="Cannon C."/>
            <person name="Castanera R."/>
            <person name="Culley D."/>
            <person name="Daum C."/>
            <person name="Ezra D."/>
            <person name="Gonzalez J."/>
            <person name="Henrissat B."/>
            <person name="Kuo A."/>
            <person name="Liang C."/>
            <person name="Lipzen A."/>
            <person name="Lutzoni F."/>
            <person name="Magnuson J."/>
            <person name="Mondo S."/>
            <person name="Nolan M."/>
            <person name="Ohm R."/>
            <person name="Pangilinan J."/>
            <person name="Park H.-J."/>
            <person name="Ramirez L."/>
            <person name="Alfaro M."/>
            <person name="Sun H."/>
            <person name="Tritt A."/>
            <person name="Yoshinaga Y."/>
            <person name="Zwiers L.-H."/>
            <person name="Turgeon B."/>
            <person name="Goodwin S."/>
            <person name="Spatafora J."/>
            <person name="Crous P."/>
            <person name="Grigoriev I."/>
        </authorList>
    </citation>
    <scope>NUCLEOTIDE SEQUENCE</scope>
    <source>
        <strain evidence="5">CBS 115976</strain>
    </source>
</reference>
<dbReference type="Gene3D" id="3.40.50.300">
    <property type="entry name" value="P-loop containing nucleotide triphosphate hydrolases"/>
    <property type="match status" value="1"/>
</dbReference>
<feature type="region of interest" description="Disordered" evidence="4">
    <location>
        <begin position="1"/>
        <end position="24"/>
    </location>
</feature>
<evidence type="ECO:0000313" key="6">
    <source>
        <dbReference type="Proteomes" id="UP000799302"/>
    </source>
</evidence>
<dbReference type="GO" id="GO:0005524">
    <property type="term" value="F:ATP binding"/>
    <property type="evidence" value="ECO:0007669"/>
    <property type="project" value="InterPro"/>
</dbReference>
<dbReference type="GO" id="GO:0016787">
    <property type="term" value="F:hydrolase activity"/>
    <property type="evidence" value="ECO:0007669"/>
    <property type="project" value="UniProtKB-KW"/>
</dbReference>
<evidence type="ECO:0000256" key="1">
    <source>
        <dbReference type="ARBA" id="ARBA00022679"/>
    </source>
</evidence>
<sequence>MTNMQLIVGSGLLTPPPEASSSKGTLASRLIETYNLHHLSSGDWLRSQAQPPISGAPGLVNEYVSEGRQIPEPLLIEAWGEDWKAHAPPALELYQEFLRVSGEHKAQAILLDNFPKTITQSDALDDCLTKADSPIIAISLTCYSDINLQRFMSRGRGEDNEATFKRRIERFDQESPAVIEKYRTAGKLVETHALETPDEVYQRVTACTEAEQWNALIQCLTKF</sequence>
<dbReference type="EMBL" id="MU004240">
    <property type="protein sequence ID" value="KAF2665594.1"/>
    <property type="molecule type" value="Genomic_DNA"/>
</dbReference>
<keyword evidence="5" id="KW-0378">Hydrolase</keyword>
<dbReference type="AlphaFoldDB" id="A0A6A6U3S1"/>
<evidence type="ECO:0000256" key="4">
    <source>
        <dbReference type="SAM" id="MobiDB-lite"/>
    </source>
</evidence>
<organism evidence="5 6">
    <name type="scientific">Microthyrium microscopicum</name>
    <dbReference type="NCBI Taxonomy" id="703497"/>
    <lineage>
        <taxon>Eukaryota</taxon>
        <taxon>Fungi</taxon>
        <taxon>Dikarya</taxon>
        <taxon>Ascomycota</taxon>
        <taxon>Pezizomycotina</taxon>
        <taxon>Dothideomycetes</taxon>
        <taxon>Dothideomycetes incertae sedis</taxon>
        <taxon>Microthyriales</taxon>
        <taxon>Microthyriaceae</taxon>
        <taxon>Microthyrium</taxon>
    </lineage>
</organism>
<dbReference type="SUPFAM" id="SSF52540">
    <property type="entry name" value="P-loop containing nucleoside triphosphate hydrolases"/>
    <property type="match status" value="1"/>
</dbReference>
<dbReference type="GO" id="GO:0019205">
    <property type="term" value="F:nucleobase-containing compound kinase activity"/>
    <property type="evidence" value="ECO:0007669"/>
    <property type="project" value="InterPro"/>
</dbReference>
<dbReference type="Pfam" id="PF00406">
    <property type="entry name" value="ADK"/>
    <property type="match status" value="1"/>
</dbReference>
<name>A0A6A6U3S1_9PEZI</name>
<gene>
    <name evidence="5" type="ORF">BT63DRAFT_459176</name>
</gene>
<proteinExistence type="predicted"/>
<dbReference type="GO" id="GO:0006139">
    <property type="term" value="P:nucleobase-containing compound metabolic process"/>
    <property type="evidence" value="ECO:0007669"/>
    <property type="project" value="InterPro"/>
</dbReference>
<keyword evidence="1" id="KW-0808">Transferase</keyword>
<dbReference type="InterPro" id="IPR027417">
    <property type="entry name" value="P-loop_NTPase"/>
</dbReference>
<evidence type="ECO:0000256" key="2">
    <source>
        <dbReference type="ARBA" id="ARBA00022741"/>
    </source>
</evidence>
<dbReference type="Proteomes" id="UP000799302">
    <property type="component" value="Unassembled WGS sequence"/>
</dbReference>
<dbReference type="InterPro" id="IPR000850">
    <property type="entry name" value="Adenylat/UMP-CMP_kin"/>
</dbReference>
<dbReference type="OrthoDB" id="439792at2759"/>
<evidence type="ECO:0000313" key="5">
    <source>
        <dbReference type="EMBL" id="KAF2665594.1"/>
    </source>
</evidence>